<organism evidence="1 2">
    <name type="scientific">Bifidobacterium castoris</name>
    <dbReference type="NCBI Taxonomy" id="2306972"/>
    <lineage>
        <taxon>Bacteria</taxon>
        <taxon>Bacillati</taxon>
        <taxon>Actinomycetota</taxon>
        <taxon>Actinomycetes</taxon>
        <taxon>Bifidobacteriales</taxon>
        <taxon>Bifidobacteriaceae</taxon>
        <taxon>Bifidobacterium</taxon>
    </lineage>
</organism>
<dbReference type="RefSeq" id="WP_126032938.1">
    <property type="nucleotide sequence ID" value="NZ_QXGI01000012.1"/>
</dbReference>
<evidence type="ECO:0000313" key="2">
    <source>
        <dbReference type="Proteomes" id="UP000288052"/>
    </source>
</evidence>
<dbReference type="OrthoDB" id="5197973at2"/>
<dbReference type="Proteomes" id="UP000288052">
    <property type="component" value="Unassembled WGS sequence"/>
</dbReference>
<proteinExistence type="predicted"/>
<accession>A0A430F4H4</accession>
<comment type="caution">
    <text evidence="1">The sequence shown here is derived from an EMBL/GenBank/DDBJ whole genome shotgun (WGS) entry which is preliminary data.</text>
</comment>
<gene>
    <name evidence="1" type="ORF">D2E22_1981</name>
</gene>
<dbReference type="EMBL" id="QXGI01000012">
    <property type="protein sequence ID" value="RSX44695.1"/>
    <property type="molecule type" value="Genomic_DNA"/>
</dbReference>
<protein>
    <submittedName>
        <fullName evidence="1">K structural protein</fullName>
    </submittedName>
</protein>
<name>A0A430F4H4_9BIFI</name>
<evidence type="ECO:0000313" key="1">
    <source>
        <dbReference type="EMBL" id="RSX44695.1"/>
    </source>
</evidence>
<reference evidence="1 2" key="1">
    <citation type="submission" date="2018-09" db="EMBL/GenBank/DDBJ databases">
        <title>Characterization of the phylogenetic diversity of five novel species belonging to the genus Bifidobacterium.</title>
        <authorList>
            <person name="Lugli G.A."/>
            <person name="Duranti S."/>
            <person name="Milani C."/>
        </authorList>
    </citation>
    <scope>NUCLEOTIDE SEQUENCE [LARGE SCALE GENOMIC DNA]</scope>
    <source>
        <strain evidence="1 2">2020B</strain>
    </source>
</reference>
<sequence length="176" mass="18696">MVSMIHSTGVSTVDDDQTWRYGEQLPGTVSVTLDMDTFSKATEVKQKQYMTGWGDAATELWIKSGLPLARITSGASAGLYGPYDPDAKDGRQSGVAGLLESQIGVAVTVNGWEVQDSEIVGMRFRGNVIVENLPVVPDDTVTWEGDFVSVKPDTGETKRLLNTAAATAPATPGTGD</sequence>
<dbReference type="AlphaFoldDB" id="A0A430F4H4"/>
<keyword evidence="2" id="KW-1185">Reference proteome</keyword>